<dbReference type="Pfam" id="PF02847">
    <property type="entry name" value="MA3"/>
    <property type="match status" value="1"/>
</dbReference>
<dbReference type="Gene3D" id="1.25.40.180">
    <property type="match status" value="1"/>
</dbReference>
<protein>
    <submittedName>
        <fullName evidence="10">Pre-mRNA-splicing factor CWC22 homolog</fullName>
    </submittedName>
</protein>
<dbReference type="SMART" id="SM00543">
    <property type="entry name" value="MIF4G"/>
    <property type="match status" value="1"/>
</dbReference>
<organism evidence="9 10">
    <name type="scientific">Camelina sativa</name>
    <name type="common">False flax</name>
    <name type="synonym">Myagrum sativum</name>
    <dbReference type="NCBI Taxonomy" id="90675"/>
    <lineage>
        <taxon>Eukaryota</taxon>
        <taxon>Viridiplantae</taxon>
        <taxon>Streptophyta</taxon>
        <taxon>Embryophyta</taxon>
        <taxon>Tracheophyta</taxon>
        <taxon>Spermatophyta</taxon>
        <taxon>Magnoliopsida</taxon>
        <taxon>eudicotyledons</taxon>
        <taxon>Gunneridae</taxon>
        <taxon>Pentapetalae</taxon>
        <taxon>rosids</taxon>
        <taxon>malvids</taxon>
        <taxon>Brassicales</taxon>
        <taxon>Brassicaceae</taxon>
        <taxon>Camelineae</taxon>
        <taxon>Camelina</taxon>
    </lineage>
</organism>
<feature type="compositionally biased region" description="Basic and acidic residues" evidence="7">
    <location>
        <begin position="65"/>
        <end position="80"/>
    </location>
</feature>
<feature type="region of interest" description="Disordered" evidence="7">
    <location>
        <begin position="1"/>
        <end position="52"/>
    </location>
</feature>
<evidence type="ECO:0000256" key="5">
    <source>
        <dbReference type="ARBA" id="ARBA00023187"/>
    </source>
</evidence>
<gene>
    <name evidence="10" type="primary">LOC104703338</name>
</gene>
<evidence type="ECO:0000256" key="7">
    <source>
        <dbReference type="SAM" id="MobiDB-lite"/>
    </source>
</evidence>
<feature type="compositionally biased region" description="Acidic residues" evidence="7">
    <location>
        <begin position="608"/>
        <end position="638"/>
    </location>
</feature>
<feature type="region of interest" description="Disordered" evidence="7">
    <location>
        <begin position="65"/>
        <end position="320"/>
    </location>
</feature>
<feature type="region of interest" description="Disordered" evidence="7">
    <location>
        <begin position="605"/>
        <end position="646"/>
    </location>
</feature>
<dbReference type="PANTHER" id="PTHR18034:SF3">
    <property type="entry name" value="PRE-MRNA-SPLICING FACTOR CWC22 HOMOLOG"/>
    <property type="match status" value="1"/>
</dbReference>
<feature type="compositionally biased region" description="Basic and acidic residues" evidence="7">
    <location>
        <begin position="227"/>
        <end position="315"/>
    </location>
</feature>
<evidence type="ECO:0000256" key="1">
    <source>
        <dbReference type="ARBA" id="ARBA00004123"/>
    </source>
</evidence>
<comment type="subcellular location">
    <subcellularLocation>
        <location evidence="1">Nucleus</location>
    </subcellularLocation>
</comment>
<accession>A0ABM0SXQ6</accession>
<evidence type="ECO:0000259" key="8">
    <source>
        <dbReference type="PROSITE" id="PS51366"/>
    </source>
</evidence>
<name>A0ABM0SXQ6_CAMSA</name>
<evidence type="ECO:0000313" key="10">
    <source>
        <dbReference type="RefSeq" id="XP_010417648.1"/>
    </source>
</evidence>
<evidence type="ECO:0000256" key="4">
    <source>
        <dbReference type="ARBA" id="ARBA00022845"/>
    </source>
</evidence>
<dbReference type="PROSITE" id="PS51366">
    <property type="entry name" value="MI"/>
    <property type="match status" value="1"/>
</dbReference>
<dbReference type="GeneID" id="104703338"/>
<reference evidence="10" key="2">
    <citation type="submission" date="2025-08" db="UniProtKB">
        <authorList>
            <consortium name="RefSeq"/>
        </authorList>
    </citation>
    <scope>IDENTIFICATION</scope>
    <source>
        <tissue evidence="10">Leaf</tissue>
    </source>
</reference>
<dbReference type="PANTHER" id="PTHR18034">
    <property type="entry name" value="CELL CYCLE CONTROL PROTEIN CWF22-RELATED"/>
    <property type="match status" value="1"/>
</dbReference>
<dbReference type="InterPro" id="IPR016024">
    <property type="entry name" value="ARM-type_fold"/>
</dbReference>
<dbReference type="InterPro" id="IPR003890">
    <property type="entry name" value="MIF4G-like_typ-3"/>
</dbReference>
<feature type="compositionally biased region" description="Low complexity" evidence="7">
    <location>
        <begin position="861"/>
        <end position="889"/>
    </location>
</feature>
<reference evidence="9" key="1">
    <citation type="journal article" date="2014" name="Nat. Commun.">
        <title>The emerging biofuel crop Camelina sativa retains a highly undifferentiated hexaploid genome structure.</title>
        <authorList>
            <person name="Kagale S."/>
            <person name="Koh C."/>
            <person name="Nixon J."/>
            <person name="Bollina V."/>
            <person name="Clarke W.E."/>
            <person name="Tuteja R."/>
            <person name="Spillane C."/>
            <person name="Robinson S.J."/>
            <person name="Links M.G."/>
            <person name="Clarke C."/>
            <person name="Higgins E.E."/>
            <person name="Huebert T."/>
            <person name="Sharpe A.G."/>
            <person name="Parkin I.A."/>
        </authorList>
    </citation>
    <scope>NUCLEOTIDE SEQUENCE [LARGE SCALE GENOMIC DNA]</scope>
    <source>
        <strain evidence="9">cv. DH55</strain>
    </source>
</reference>
<feature type="region of interest" description="Disordered" evidence="7">
    <location>
        <begin position="855"/>
        <end position="903"/>
    </location>
</feature>
<dbReference type="Pfam" id="PF02854">
    <property type="entry name" value="MIF4G"/>
    <property type="match status" value="1"/>
</dbReference>
<dbReference type="SMART" id="SM00544">
    <property type="entry name" value="MA3"/>
    <property type="match status" value="1"/>
</dbReference>
<feature type="compositionally biased region" description="Basic and acidic residues" evidence="7">
    <location>
        <begin position="24"/>
        <end position="52"/>
    </location>
</feature>
<keyword evidence="5" id="KW-0508">mRNA splicing</keyword>
<dbReference type="SUPFAM" id="SSF48371">
    <property type="entry name" value="ARM repeat"/>
    <property type="match status" value="1"/>
</dbReference>
<keyword evidence="4" id="KW-0810">Translation regulation</keyword>
<keyword evidence="6" id="KW-0539">Nucleus</keyword>
<feature type="domain" description="MI" evidence="8">
    <location>
        <begin position="652"/>
        <end position="768"/>
    </location>
</feature>
<evidence type="ECO:0000256" key="3">
    <source>
        <dbReference type="ARBA" id="ARBA00022664"/>
    </source>
</evidence>
<evidence type="ECO:0000256" key="2">
    <source>
        <dbReference type="ARBA" id="ARBA00006856"/>
    </source>
</evidence>
<evidence type="ECO:0000256" key="6">
    <source>
        <dbReference type="ARBA" id="ARBA00023242"/>
    </source>
</evidence>
<keyword evidence="3" id="KW-0507">mRNA processing</keyword>
<dbReference type="InterPro" id="IPR003891">
    <property type="entry name" value="Initiation_fac_eIF4g_MI"/>
</dbReference>
<feature type="compositionally biased region" description="Basic and acidic residues" evidence="7">
    <location>
        <begin position="1"/>
        <end position="15"/>
    </location>
</feature>
<feature type="compositionally biased region" description="Basic and acidic residues" evidence="7">
    <location>
        <begin position="98"/>
        <end position="149"/>
    </location>
</feature>
<evidence type="ECO:0000313" key="9">
    <source>
        <dbReference type="Proteomes" id="UP000694864"/>
    </source>
</evidence>
<proteinExistence type="inferred from homology"/>
<keyword evidence="9" id="KW-1185">Reference proteome</keyword>
<dbReference type="Proteomes" id="UP000694864">
    <property type="component" value="Chromosome 7"/>
</dbReference>
<dbReference type="InterPro" id="IPR050781">
    <property type="entry name" value="CWC22_splicing_factor"/>
</dbReference>
<comment type="similarity">
    <text evidence="2">Belongs to the CWC22 family.</text>
</comment>
<dbReference type="RefSeq" id="XP_010417648.1">
    <property type="nucleotide sequence ID" value="XM_010419346.1"/>
</dbReference>
<sequence>MGRHDSSSEEDERVRRRDRRRRERSPDVRRSRIETEDVSRRARVCDDEDHNGLRRDLEIGAGVADVERRRGDDKVRKETSSDDEELARRRREAGSGSEDDRGKRIEVDSDADGERRVVSKGRNKDRVRADTSSDEESGKHLSKDTEDGRKTRRGLGDEDAGERRSRKRSPVVMEKQGRERSHRGSRVLADKPSDEEDDRQRSRRGRGERSERKHRDHRASDDDEEGEIRSERRGKEKIDRGSEGLLKRDRRDRDLNDGHENGTRRREIERRGRSRRDDERDRRHNDRYDDSQRDKVRKEDSSRREEKIEVPKPKLAELNPSESNAMALGKTGGVYIPPFKLARMMKEVEDKSSVEYQRLTWDALRKSINGLVNKVNASNIKNIIPELFAENLIRGRGLFCRSCMKSQMASPGFTDVFAALVAVINAKFPEVAELLLKRVVMQFKRAYKRNDKPQLLAAVKFIAHLVNQQVAEEIIALELLTLLLEYPTDDSVEVAVGFVTECGAMLQDVTPKGLNGIFDRFRGILHEGEIDKRVQYLIESLYATRKANFQGHPAVRPELDLVEEKYSHDISLNQEEINPETALDVFKPDPDFVENEKKYEALKKELLGEEESEDEDGSDASSEDNDVEEDDSDEEDEEQMRIRDETETNLVNLRRTIYLTIMSSVDFEEAGHKLLKIKLEPGQEMELCIMLLECCSQERTYLRYYGLLGQRFCMINKIHQENFEKCFVQQYSMIHRLETNKLRNVAKFFAHLLGTDALPWHVLAYIRLTEEDTTSSSRIFIKILFQELSEHLGIRLLNERLQDPTMQESLESIFPKDNPKNTRFAINFFTSIGLGGITENLREYLKNMPRLIMQQQKQVAESESGSSSGSDSSGSDSESESESSSSSSSDESDRGKRKRRRRS</sequence>